<comment type="similarity">
    <text evidence="4 5">Belongs to the RlpA family.</text>
</comment>
<dbReference type="InterPro" id="IPR007730">
    <property type="entry name" value="SPOR-like_dom"/>
</dbReference>
<dbReference type="PROSITE" id="PS51724">
    <property type="entry name" value="SPOR"/>
    <property type="match status" value="1"/>
</dbReference>
<comment type="caution">
    <text evidence="8">The sequence shown here is derived from an EMBL/GenBank/DDBJ whole genome shotgun (WGS) entry which is preliminary data.</text>
</comment>
<comment type="function">
    <text evidence="4">Lytic transglycosylase with a strong preference for naked glycan strands that lack stem peptides.</text>
</comment>
<comment type="subcellular location">
    <subcellularLocation>
        <location evidence="4">Cell membrane</location>
        <topology evidence="4">Lipid-anchor</topology>
    </subcellularLocation>
</comment>
<dbReference type="NCBIfam" id="TIGR00413">
    <property type="entry name" value="rlpA"/>
    <property type="match status" value="1"/>
</dbReference>
<dbReference type="InterPro" id="IPR036680">
    <property type="entry name" value="SPOR-like_sf"/>
</dbReference>
<keyword evidence="4" id="KW-0472">Membrane</keyword>
<evidence type="ECO:0000256" key="4">
    <source>
        <dbReference type="HAMAP-Rule" id="MF_02071"/>
    </source>
</evidence>
<dbReference type="HAMAP" id="MF_02071">
    <property type="entry name" value="RlpA"/>
    <property type="match status" value="1"/>
</dbReference>
<dbReference type="Pfam" id="PF03330">
    <property type="entry name" value="DPBB_1"/>
    <property type="match status" value="1"/>
</dbReference>
<feature type="signal peptide" evidence="6">
    <location>
        <begin position="1"/>
        <end position="19"/>
    </location>
</feature>
<keyword evidence="9" id="KW-1185">Reference proteome</keyword>
<dbReference type="InterPro" id="IPR034718">
    <property type="entry name" value="RlpA"/>
</dbReference>
<keyword evidence="3 4" id="KW-0961">Cell wall biogenesis/degradation</keyword>
<evidence type="ECO:0000256" key="3">
    <source>
        <dbReference type="ARBA" id="ARBA00023316"/>
    </source>
</evidence>
<dbReference type="RefSeq" id="WP_226954062.1">
    <property type="nucleotide sequence ID" value="NZ_JACDXW010000003.1"/>
</dbReference>
<dbReference type="PANTHER" id="PTHR34183">
    <property type="entry name" value="ENDOLYTIC PEPTIDOGLYCAN TRANSGLYCOSYLASE RLPA"/>
    <property type="match status" value="1"/>
</dbReference>
<evidence type="ECO:0000313" key="9">
    <source>
        <dbReference type="Proteomes" id="UP000776983"/>
    </source>
</evidence>
<protein>
    <recommendedName>
        <fullName evidence="4">Endolytic peptidoglycan transglycosylase RlpA</fullName>
        <ecNumber evidence="4">4.2.2.-</ecNumber>
    </recommendedName>
</protein>
<dbReference type="PANTHER" id="PTHR34183:SF1">
    <property type="entry name" value="ENDOLYTIC PEPTIDOGLYCAN TRANSGLYCOSYLASE RLPA"/>
    <property type="match status" value="1"/>
</dbReference>
<keyword evidence="4" id="KW-0564">Palmitate</keyword>
<keyword evidence="1 6" id="KW-0732">Signal</keyword>
<dbReference type="Gene3D" id="2.40.40.10">
    <property type="entry name" value="RlpA-like domain"/>
    <property type="match status" value="1"/>
</dbReference>
<dbReference type="InterPro" id="IPR036908">
    <property type="entry name" value="RlpA-like_sf"/>
</dbReference>
<evidence type="ECO:0000256" key="2">
    <source>
        <dbReference type="ARBA" id="ARBA00023239"/>
    </source>
</evidence>
<dbReference type="InterPro" id="IPR009009">
    <property type="entry name" value="RlpA-like_DPBB"/>
</dbReference>
<gene>
    <name evidence="4" type="primary">rlpA</name>
    <name evidence="8" type="ORF">H0484_07990</name>
</gene>
<dbReference type="SUPFAM" id="SSF110997">
    <property type="entry name" value="Sporulation related repeat"/>
    <property type="match status" value="1"/>
</dbReference>
<dbReference type="Pfam" id="PF05036">
    <property type="entry name" value="SPOR"/>
    <property type="match status" value="1"/>
</dbReference>
<keyword evidence="2 4" id="KW-0456">Lyase</keyword>
<evidence type="ECO:0000256" key="1">
    <source>
        <dbReference type="ARBA" id="ARBA00022729"/>
    </source>
</evidence>
<evidence type="ECO:0000313" key="8">
    <source>
        <dbReference type="EMBL" id="MCB5363688.1"/>
    </source>
</evidence>
<dbReference type="EMBL" id="JACDXW010000003">
    <property type="protein sequence ID" value="MCB5363688.1"/>
    <property type="molecule type" value="Genomic_DNA"/>
</dbReference>
<sequence>MSRCARLLACTLLATLLAACGTSSKKGAYYQDDGPGSDIPANIAAIPDAIPRIEPYARGNLRPYRVLGRSYTPISDSRPFKQEGVASWYGRKFHGQRTANGETYDMYAMTAAHPTLPLPSYARVTHLNNGRSVVVRVNDRGPFLHSRIIDLSYAAASKLGFVNHGSARVRVEAITHEEIRLAQRSGSTVAASAAPQPSNTALTSPQTMAVSLPADLQPTARSANEPVLARGTYIYLQFGAFNAADSAYGLAHHINAQLGSDESRTAQVQQANGLHRVRMGPYASRGDALDAAVRIQERTGQQATIALQ</sequence>
<keyword evidence="4" id="KW-1003">Cell membrane</keyword>
<feature type="chain" id="PRO_5046310455" description="Endolytic peptidoglycan transglycosylase RlpA" evidence="6">
    <location>
        <begin position="20"/>
        <end position="308"/>
    </location>
</feature>
<dbReference type="Proteomes" id="UP000776983">
    <property type="component" value="Unassembled WGS sequence"/>
</dbReference>
<feature type="domain" description="SPOR" evidence="7">
    <location>
        <begin position="228"/>
        <end position="308"/>
    </location>
</feature>
<dbReference type="EC" id="4.2.2.-" evidence="4"/>
<dbReference type="SUPFAM" id="SSF50685">
    <property type="entry name" value="Barwin-like endoglucanases"/>
    <property type="match status" value="1"/>
</dbReference>
<dbReference type="InterPro" id="IPR012997">
    <property type="entry name" value="RplA"/>
</dbReference>
<organism evidence="8 9">
    <name type="scientific">Mesopusillimonas faecipullorum</name>
    <dbReference type="NCBI Taxonomy" id="2755040"/>
    <lineage>
        <taxon>Bacteria</taxon>
        <taxon>Pseudomonadati</taxon>
        <taxon>Pseudomonadota</taxon>
        <taxon>Betaproteobacteria</taxon>
        <taxon>Burkholderiales</taxon>
        <taxon>Alcaligenaceae</taxon>
        <taxon>Mesopusillimonas</taxon>
    </lineage>
</organism>
<accession>A0ABS8CCF1</accession>
<reference evidence="8 9" key="1">
    <citation type="submission" date="2020-07" db="EMBL/GenBank/DDBJ databases">
        <title>Pusillimonas sp. nov., isolated from poultry manure in Taiwan.</title>
        <authorList>
            <person name="Lin S.-Y."/>
            <person name="Tang Y.-S."/>
            <person name="Young C.-C."/>
        </authorList>
    </citation>
    <scope>NUCLEOTIDE SEQUENCE [LARGE SCALE GENOMIC DNA]</scope>
    <source>
        <strain evidence="8 9">CC-YST705</strain>
    </source>
</reference>
<evidence type="ECO:0000256" key="6">
    <source>
        <dbReference type="SAM" id="SignalP"/>
    </source>
</evidence>
<dbReference type="PROSITE" id="PS51257">
    <property type="entry name" value="PROKAR_LIPOPROTEIN"/>
    <property type="match status" value="1"/>
</dbReference>
<proteinExistence type="inferred from homology"/>
<evidence type="ECO:0000259" key="7">
    <source>
        <dbReference type="PROSITE" id="PS51724"/>
    </source>
</evidence>
<dbReference type="Gene3D" id="3.30.70.1070">
    <property type="entry name" value="Sporulation related repeat"/>
    <property type="match status" value="1"/>
</dbReference>
<dbReference type="CDD" id="cd22268">
    <property type="entry name" value="DPBB_RlpA-like"/>
    <property type="match status" value="1"/>
</dbReference>
<keyword evidence="4" id="KW-0449">Lipoprotein</keyword>
<name>A0ABS8CCF1_9BURK</name>
<evidence type="ECO:0000256" key="5">
    <source>
        <dbReference type="RuleBase" id="RU003495"/>
    </source>
</evidence>